<dbReference type="PANTHER" id="PTHR34448:SF1">
    <property type="entry name" value="BLL6088 PROTEIN"/>
    <property type="match status" value="1"/>
</dbReference>
<keyword evidence="5 10" id="KW-0031">Aminopeptidase</keyword>
<comment type="cofactor">
    <cofactor evidence="1">
        <name>Co(2+)</name>
        <dbReference type="ChEBI" id="CHEBI:48828"/>
    </cofactor>
</comment>
<evidence type="ECO:0000256" key="8">
    <source>
        <dbReference type="ARBA" id="ARBA00022801"/>
    </source>
</evidence>
<dbReference type="EMBL" id="CP035758">
    <property type="protein sequence ID" value="QBD83121.1"/>
    <property type="molecule type" value="Genomic_DNA"/>
</dbReference>
<evidence type="ECO:0000256" key="2">
    <source>
        <dbReference type="ARBA" id="ARBA00001946"/>
    </source>
</evidence>
<evidence type="ECO:0000256" key="5">
    <source>
        <dbReference type="ARBA" id="ARBA00022438"/>
    </source>
</evidence>
<dbReference type="GO" id="GO:0004177">
    <property type="term" value="F:aminopeptidase activity"/>
    <property type="evidence" value="ECO:0007669"/>
    <property type="project" value="UniProtKB-KW"/>
</dbReference>
<keyword evidence="7" id="KW-0479">Metal-binding</keyword>
<dbReference type="InterPro" id="IPR000787">
    <property type="entry name" value="Peptidase_M29"/>
</dbReference>
<proteinExistence type="inferred from homology"/>
<dbReference type="GO" id="GO:0006508">
    <property type="term" value="P:proteolysis"/>
    <property type="evidence" value="ECO:0007669"/>
    <property type="project" value="UniProtKB-KW"/>
</dbReference>
<dbReference type="Proteomes" id="UP000290365">
    <property type="component" value="Chromosome"/>
</dbReference>
<dbReference type="KEGG" id="kbs:EPA93_47045"/>
<sequence>MQDVRIARWAHTLVHYSLALQPGEILAIESTPGAAPLIEAGYQEALNIGAYPIPFLNLETLDELLLQQGNEQQLNWLSPLHKRLAEKVDARLFIHSSENIRLLVSVDPARAIKRRQAMQAIYQIYHARERAEGFRWCMTLYPTQAYAQNANMLLREFEEFVFATCFLNDPDPIASWKAISTEQQRLIDWLRGHDKVHILAVDTGSDPFNQRRPFINEDGIRNFPSGEFFTSPLENSANGVICFFPSTYDGRRVEGVRLVFRDGKVVEASASQEEDYLQQMLNLDKGSRYLGEFAFGNNAGITRLAHHILFDEKMGGTIDMALGNSLAGTYGINQSAIHWDMVCDLRSAGEVRVDGTLFLKDGKFMA</sequence>
<dbReference type="Gene3D" id="3.40.1830.10">
    <property type="entry name" value="Thermophilic metalloprotease (M29)"/>
    <property type="match status" value="1"/>
</dbReference>
<dbReference type="OrthoDB" id="9803993at2"/>
<evidence type="ECO:0000256" key="6">
    <source>
        <dbReference type="ARBA" id="ARBA00022670"/>
    </source>
</evidence>
<evidence type="ECO:0000313" key="11">
    <source>
        <dbReference type="Proteomes" id="UP000290365"/>
    </source>
</evidence>
<dbReference type="PRINTS" id="PR00919">
    <property type="entry name" value="THERMOPTASE"/>
</dbReference>
<evidence type="ECO:0000256" key="3">
    <source>
        <dbReference type="ARBA" id="ARBA00001947"/>
    </source>
</evidence>
<evidence type="ECO:0000256" key="4">
    <source>
        <dbReference type="ARBA" id="ARBA00008236"/>
    </source>
</evidence>
<dbReference type="InterPro" id="IPR035097">
    <property type="entry name" value="M29_N-terminal"/>
</dbReference>
<dbReference type="InterPro" id="IPR052170">
    <property type="entry name" value="M29_Exopeptidase"/>
</dbReference>
<dbReference type="PANTHER" id="PTHR34448">
    <property type="entry name" value="AMINOPEPTIDASE"/>
    <property type="match status" value="1"/>
</dbReference>
<evidence type="ECO:0000313" key="10">
    <source>
        <dbReference type="EMBL" id="QBD83121.1"/>
    </source>
</evidence>
<evidence type="ECO:0000256" key="9">
    <source>
        <dbReference type="ARBA" id="ARBA00023049"/>
    </source>
</evidence>
<comment type="cofactor">
    <cofactor evidence="2">
        <name>Mg(2+)</name>
        <dbReference type="ChEBI" id="CHEBI:18420"/>
    </cofactor>
</comment>
<keyword evidence="11" id="KW-1185">Reference proteome</keyword>
<name>A0A4V0Z0G3_KTERU</name>
<dbReference type="RefSeq" id="WP_129894188.1">
    <property type="nucleotide sequence ID" value="NZ_CP035758.1"/>
</dbReference>
<dbReference type="Pfam" id="PF02073">
    <property type="entry name" value="Peptidase_M29"/>
    <property type="match status" value="1"/>
</dbReference>
<dbReference type="SUPFAM" id="SSF144052">
    <property type="entry name" value="Thermophilic metalloprotease-like"/>
    <property type="match status" value="1"/>
</dbReference>
<evidence type="ECO:0000256" key="7">
    <source>
        <dbReference type="ARBA" id="ARBA00022723"/>
    </source>
</evidence>
<reference evidence="10 11" key="1">
    <citation type="submission" date="2019-01" db="EMBL/GenBank/DDBJ databases">
        <title>Ktedonosporobacter rubrisoli SCAWS-G2.</title>
        <authorList>
            <person name="Huang Y."/>
            <person name="Yan B."/>
        </authorList>
    </citation>
    <scope>NUCLEOTIDE SEQUENCE [LARGE SCALE GENOMIC DNA]</scope>
    <source>
        <strain evidence="10 11">SCAWS-G2</strain>
    </source>
</reference>
<keyword evidence="8" id="KW-0378">Hydrolase</keyword>
<comment type="cofactor">
    <cofactor evidence="3">
        <name>Zn(2+)</name>
        <dbReference type="ChEBI" id="CHEBI:29105"/>
    </cofactor>
</comment>
<organism evidence="10 11">
    <name type="scientific">Ktedonosporobacter rubrisoli</name>
    <dbReference type="NCBI Taxonomy" id="2509675"/>
    <lineage>
        <taxon>Bacteria</taxon>
        <taxon>Bacillati</taxon>
        <taxon>Chloroflexota</taxon>
        <taxon>Ktedonobacteria</taxon>
        <taxon>Ktedonobacterales</taxon>
        <taxon>Ktedonosporobacteraceae</taxon>
        <taxon>Ktedonosporobacter</taxon>
    </lineage>
</organism>
<gene>
    <name evidence="10" type="ORF">EPA93_47045</name>
</gene>
<keyword evidence="9" id="KW-0482">Metalloprotease</keyword>
<comment type="similarity">
    <text evidence="4">Belongs to the peptidase M29 family.</text>
</comment>
<evidence type="ECO:0000256" key="1">
    <source>
        <dbReference type="ARBA" id="ARBA00001941"/>
    </source>
</evidence>
<protein>
    <submittedName>
        <fullName evidence="10">Aminopeptidase</fullName>
    </submittedName>
</protein>
<accession>A0A4V0Z0G3</accession>
<dbReference type="AlphaFoldDB" id="A0A4V0Z0G3"/>
<dbReference type="GO" id="GO:0008237">
    <property type="term" value="F:metallopeptidase activity"/>
    <property type="evidence" value="ECO:0007669"/>
    <property type="project" value="UniProtKB-KW"/>
</dbReference>
<keyword evidence="6" id="KW-0645">Protease</keyword>
<dbReference type="GO" id="GO:0046872">
    <property type="term" value="F:metal ion binding"/>
    <property type="evidence" value="ECO:0007669"/>
    <property type="project" value="UniProtKB-KW"/>
</dbReference>